<feature type="transmembrane region" description="Helical" evidence="7">
    <location>
        <begin position="63"/>
        <end position="81"/>
    </location>
</feature>
<feature type="transmembrane region" description="Helical" evidence="7">
    <location>
        <begin position="207"/>
        <end position="233"/>
    </location>
</feature>
<feature type="transmembrane region" description="Helical" evidence="7">
    <location>
        <begin position="333"/>
        <end position="355"/>
    </location>
</feature>
<keyword evidence="2" id="KW-0813">Transport</keyword>
<keyword evidence="5 7" id="KW-1133">Transmembrane helix</keyword>
<evidence type="ECO:0000256" key="3">
    <source>
        <dbReference type="ARBA" id="ARBA00022475"/>
    </source>
</evidence>
<evidence type="ECO:0000256" key="6">
    <source>
        <dbReference type="ARBA" id="ARBA00023136"/>
    </source>
</evidence>
<dbReference type="CDD" id="cd06173">
    <property type="entry name" value="MFS_MefA_like"/>
    <property type="match status" value="1"/>
</dbReference>
<keyword evidence="3" id="KW-1003">Cell membrane</keyword>
<keyword evidence="6 7" id="KW-0472">Membrane</keyword>
<feature type="transmembrane region" description="Helical" evidence="7">
    <location>
        <begin position="361"/>
        <end position="386"/>
    </location>
</feature>
<feature type="transmembrane region" description="Helical" evidence="7">
    <location>
        <begin position="245"/>
        <end position="265"/>
    </location>
</feature>
<feature type="transmembrane region" description="Helical" evidence="7">
    <location>
        <begin position="296"/>
        <end position="321"/>
    </location>
</feature>
<evidence type="ECO:0000256" key="1">
    <source>
        <dbReference type="ARBA" id="ARBA00004651"/>
    </source>
</evidence>
<accession>A0A6J6V509</accession>
<reference evidence="8" key="1">
    <citation type="submission" date="2020-05" db="EMBL/GenBank/DDBJ databases">
        <authorList>
            <person name="Chiriac C."/>
            <person name="Salcher M."/>
            <person name="Ghai R."/>
            <person name="Kavagutti S V."/>
        </authorList>
    </citation>
    <scope>NUCLEOTIDE SEQUENCE</scope>
</reference>
<feature type="transmembrane region" description="Helical" evidence="7">
    <location>
        <begin position="272"/>
        <end position="290"/>
    </location>
</feature>
<dbReference type="GO" id="GO:0005886">
    <property type="term" value="C:plasma membrane"/>
    <property type="evidence" value="ECO:0007669"/>
    <property type="project" value="UniProtKB-SubCell"/>
</dbReference>
<name>A0A6J6V509_9ZZZZ</name>
<evidence type="ECO:0000256" key="2">
    <source>
        <dbReference type="ARBA" id="ARBA00022448"/>
    </source>
</evidence>
<dbReference type="PANTHER" id="PTHR43266">
    <property type="entry name" value="MACROLIDE-EFFLUX PROTEIN"/>
    <property type="match status" value="1"/>
</dbReference>
<keyword evidence="4 7" id="KW-0812">Transmembrane</keyword>
<dbReference type="Gene3D" id="1.20.1250.20">
    <property type="entry name" value="MFS general substrate transporter like domains"/>
    <property type="match status" value="1"/>
</dbReference>
<evidence type="ECO:0000256" key="7">
    <source>
        <dbReference type="SAM" id="Phobius"/>
    </source>
</evidence>
<gene>
    <name evidence="8" type="ORF">UFOPK2855_01027</name>
</gene>
<feature type="transmembrane region" description="Helical" evidence="7">
    <location>
        <begin position="126"/>
        <end position="148"/>
    </location>
</feature>
<dbReference type="Pfam" id="PF05977">
    <property type="entry name" value="MFS_3"/>
    <property type="match status" value="1"/>
</dbReference>
<evidence type="ECO:0000256" key="4">
    <source>
        <dbReference type="ARBA" id="ARBA00022692"/>
    </source>
</evidence>
<feature type="transmembrane region" description="Helical" evidence="7">
    <location>
        <begin position="87"/>
        <end position="114"/>
    </location>
</feature>
<comment type="subcellular location">
    <subcellularLocation>
        <location evidence="1">Cell membrane</location>
        <topology evidence="1">Multi-pass membrane protein</topology>
    </subcellularLocation>
</comment>
<dbReference type="SUPFAM" id="SSF103473">
    <property type="entry name" value="MFS general substrate transporter"/>
    <property type="match status" value="1"/>
</dbReference>
<evidence type="ECO:0000313" key="8">
    <source>
        <dbReference type="EMBL" id="CAB4766165.1"/>
    </source>
</evidence>
<evidence type="ECO:0000256" key="5">
    <source>
        <dbReference type="ARBA" id="ARBA00022989"/>
    </source>
</evidence>
<dbReference type="AlphaFoldDB" id="A0A6J6V509"/>
<organism evidence="8">
    <name type="scientific">freshwater metagenome</name>
    <dbReference type="NCBI Taxonomy" id="449393"/>
    <lineage>
        <taxon>unclassified sequences</taxon>
        <taxon>metagenomes</taxon>
        <taxon>ecological metagenomes</taxon>
    </lineage>
</organism>
<feature type="transmembrane region" description="Helical" evidence="7">
    <location>
        <begin position="31"/>
        <end position="51"/>
    </location>
</feature>
<dbReference type="PANTHER" id="PTHR43266:SF2">
    <property type="entry name" value="MAJOR FACILITATOR SUPERFAMILY (MFS) PROFILE DOMAIN-CONTAINING PROTEIN"/>
    <property type="match status" value="1"/>
</dbReference>
<proteinExistence type="predicted"/>
<dbReference type="EMBL" id="CAEZZK010000216">
    <property type="protein sequence ID" value="CAB4766165.1"/>
    <property type="molecule type" value="Genomic_DNA"/>
</dbReference>
<sequence length="394" mass="41639">MWIAQNISVVGDYLTYVALVGLVKDATNSTFLVSLVFAAYVLPSFFFSPIAGPIVDKFDRRKTIVTISLMQAICGIGFVFANESRIWLAFLAQLVISSLSVAILPAFGAALPNLVRSDEELRQANVLFGSSWGAMVFIGSALGGLVSATFGRTATFSADIATFLVCASLVWLIKAPMQESRSSKNRERIRPVKDMQEAISYAKKHEVILALMASRLTFAVGAGAVSQLAVLAIDAFGTGDGGSGLLLAARGVGSAIGPFILMRYARQNMSRLLLLCGVAGFAWGLMYLAASVSSSLWLAVIFIGLAHIGGGAQWTMATYGLQASTPDYIRGRILAGDMGLAMLMTGSSSIATGLLGEIFPIRIAIAIVASIACVASLVYLVATLGIRKRLIDGK</sequence>
<dbReference type="InterPro" id="IPR010290">
    <property type="entry name" value="TM_effector"/>
</dbReference>
<protein>
    <submittedName>
        <fullName evidence="8">Unannotated protein</fullName>
    </submittedName>
</protein>
<dbReference type="InterPro" id="IPR036259">
    <property type="entry name" value="MFS_trans_sf"/>
</dbReference>